<organism evidence="1">
    <name type="scientific">Siphoviridae sp. ctSOv1</name>
    <dbReference type="NCBI Taxonomy" id="2827872"/>
    <lineage>
        <taxon>Viruses</taxon>
        <taxon>Duplodnaviria</taxon>
        <taxon>Heunggongvirae</taxon>
        <taxon>Uroviricota</taxon>
        <taxon>Caudoviricetes</taxon>
    </lineage>
</organism>
<name>A0A8S5SZW7_9CAUD</name>
<proteinExistence type="predicted"/>
<sequence>MTPDISLNGASVADMGWLREKISFPTPQSQTNTIVVPGRNSPIRYTEALGRVSYQPRSFSLTFSMLGDRKRYDQMVADMANLYGGQLVKVATSEEPELYVLGTLELTSEYDPLSGKGQMVISCEDADSYRYHTEETVVDFTGSGTVSIHNDYMPVVPTITTTAETDLSWSVGEDTFRKTLSIGTWTIPEFELQSGTNTATITGTGTTTFRFREGRL</sequence>
<evidence type="ECO:0000313" key="1">
    <source>
        <dbReference type="EMBL" id="DAF56553.1"/>
    </source>
</evidence>
<protein>
    <submittedName>
        <fullName evidence="1">Distal tail protein</fullName>
    </submittedName>
</protein>
<reference evidence="1" key="1">
    <citation type="journal article" date="2021" name="Proc. Natl. Acad. Sci. U.S.A.">
        <title>A Catalog of Tens of Thousands of Viruses from Human Metagenomes Reveals Hidden Associations with Chronic Diseases.</title>
        <authorList>
            <person name="Tisza M.J."/>
            <person name="Buck C.B."/>
        </authorList>
    </citation>
    <scope>NUCLEOTIDE SEQUENCE</scope>
    <source>
        <strain evidence="1">CtSOv1</strain>
    </source>
</reference>
<accession>A0A8S5SZW7</accession>
<dbReference type="Gene3D" id="2.40.30.200">
    <property type="match status" value="1"/>
</dbReference>
<dbReference type="EMBL" id="BK032719">
    <property type="protein sequence ID" value="DAF56553.1"/>
    <property type="molecule type" value="Genomic_DNA"/>
</dbReference>